<comment type="caution">
    <text evidence="3">The sequence shown here is derived from an EMBL/GenBank/DDBJ whole genome shotgun (WGS) entry which is preliminary data.</text>
</comment>
<dbReference type="EMBL" id="JADBEM010000001">
    <property type="protein sequence ID" value="MBE1608960.1"/>
    <property type="molecule type" value="Genomic_DNA"/>
</dbReference>
<evidence type="ECO:0000313" key="3">
    <source>
        <dbReference type="EMBL" id="MBE1608960.1"/>
    </source>
</evidence>
<keyword evidence="4" id="KW-1185">Reference proteome</keyword>
<feature type="coiled-coil region" evidence="1">
    <location>
        <begin position="107"/>
        <end position="141"/>
    </location>
</feature>
<name>A0A927MXX4_9ACTN</name>
<dbReference type="RefSeq" id="WP_192752634.1">
    <property type="nucleotide sequence ID" value="NZ_BAABJL010000012.1"/>
</dbReference>
<accession>A0A927MXX4</accession>
<protein>
    <submittedName>
        <fullName evidence="3">Uncharacterized protein</fullName>
    </submittedName>
</protein>
<proteinExistence type="predicted"/>
<evidence type="ECO:0000256" key="1">
    <source>
        <dbReference type="SAM" id="Coils"/>
    </source>
</evidence>
<organism evidence="3 4">
    <name type="scientific">Actinopolymorpha pittospori</name>
    <dbReference type="NCBI Taxonomy" id="648752"/>
    <lineage>
        <taxon>Bacteria</taxon>
        <taxon>Bacillati</taxon>
        <taxon>Actinomycetota</taxon>
        <taxon>Actinomycetes</taxon>
        <taxon>Propionibacteriales</taxon>
        <taxon>Actinopolymorphaceae</taxon>
        <taxon>Actinopolymorpha</taxon>
    </lineage>
</organism>
<gene>
    <name evidence="3" type="ORF">HEB94_005808</name>
</gene>
<evidence type="ECO:0000256" key="2">
    <source>
        <dbReference type="SAM" id="MobiDB-lite"/>
    </source>
</evidence>
<evidence type="ECO:0000313" key="4">
    <source>
        <dbReference type="Proteomes" id="UP000638648"/>
    </source>
</evidence>
<reference evidence="3" key="1">
    <citation type="submission" date="2020-10" db="EMBL/GenBank/DDBJ databases">
        <title>Sequencing the genomes of 1000 actinobacteria strains.</title>
        <authorList>
            <person name="Klenk H.-P."/>
        </authorList>
    </citation>
    <scope>NUCLEOTIDE SEQUENCE</scope>
    <source>
        <strain evidence="3">DSM 45354</strain>
    </source>
</reference>
<feature type="region of interest" description="Disordered" evidence="2">
    <location>
        <begin position="217"/>
        <end position="253"/>
    </location>
</feature>
<dbReference type="Proteomes" id="UP000638648">
    <property type="component" value="Unassembled WGS sequence"/>
</dbReference>
<keyword evidence="1" id="KW-0175">Coiled coil</keyword>
<sequence length="253" mass="28397">MAGAVVAAAMVVIYVHDPKLLLEYFKVLVWPVALGALGWWLRDVLRVKAREVQEVTLPGAGLKFRPEEVVERVSEAASHNVAQPSEVLVARPTKDLYSAVSLNFHRLVEAETSEEERKREAERAAEEVLRSEQERRAAFEQTFKEGAEWGAMLARLGLEPKPRVSWDDDQPSISAAALGHDGAVAGYLRYARAVRAMRELERPAAMRAVLDELLRRGDYSDDQMKRPQRRMHPVQQPDEPDDPDAADVPASIR</sequence>
<dbReference type="AlphaFoldDB" id="A0A927MXX4"/>